<proteinExistence type="predicted"/>
<organism evidence="1">
    <name type="scientific">marine sediment metagenome</name>
    <dbReference type="NCBI Taxonomy" id="412755"/>
    <lineage>
        <taxon>unclassified sequences</taxon>
        <taxon>metagenomes</taxon>
        <taxon>ecological metagenomes</taxon>
    </lineage>
</organism>
<accession>X1L4G3</accession>
<reference evidence="1" key="1">
    <citation type="journal article" date="2014" name="Front. Microbiol.">
        <title>High frequency of phylogenetically diverse reductive dehalogenase-homologous genes in deep subseafloor sedimentary metagenomes.</title>
        <authorList>
            <person name="Kawai M."/>
            <person name="Futagami T."/>
            <person name="Toyoda A."/>
            <person name="Takaki Y."/>
            <person name="Nishi S."/>
            <person name="Hori S."/>
            <person name="Arai W."/>
            <person name="Tsubouchi T."/>
            <person name="Morono Y."/>
            <person name="Uchiyama I."/>
            <person name="Ito T."/>
            <person name="Fujiyama A."/>
            <person name="Inagaki F."/>
            <person name="Takami H."/>
        </authorList>
    </citation>
    <scope>NUCLEOTIDE SEQUENCE</scope>
    <source>
        <strain evidence="1">Expedition CK06-06</strain>
    </source>
</reference>
<feature type="non-terminal residue" evidence="1">
    <location>
        <position position="1"/>
    </location>
</feature>
<gene>
    <name evidence="1" type="ORF">S03H2_71264</name>
</gene>
<dbReference type="AlphaFoldDB" id="X1L4G3"/>
<protein>
    <submittedName>
        <fullName evidence="1">Uncharacterized protein</fullName>
    </submittedName>
</protein>
<evidence type="ECO:0000313" key="1">
    <source>
        <dbReference type="EMBL" id="GAI00781.1"/>
    </source>
</evidence>
<name>X1L4G3_9ZZZZ</name>
<comment type="caution">
    <text evidence="1">The sequence shown here is derived from an EMBL/GenBank/DDBJ whole genome shotgun (WGS) entry which is preliminary data.</text>
</comment>
<sequence length="84" mass="9659">RIELPSVLFTEEVEPYSIALLGHCEGGWGWLYPDGRTKDEIGEYILEIHADEGKVIDKWCWLLIGLSEHMPELNKSETDEEEAK</sequence>
<dbReference type="EMBL" id="BARU01047627">
    <property type="protein sequence ID" value="GAI00781.1"/>
    <property type="molecule type" value="Genomic_DNA"/>
</dbReference>